<feature type="transmembrane region" description="Helical" evidence="1">
    <location>
        <begin position="390"/>
        <end position="415"/>
    </location>
</feature>
<dbReference type="EMBL" id="RBXT01000001">
    <property type="protein sequence ID" value="RKT78283.1"/>
    <property type="molecule type" value="Genomic_DNA"/>
</dbReference>
<feature type="transmembrane region" description="Helical" evidence="1">
    <location>
        <begin position="239"/>
        <end position="257"/>
    </location>
</feature>
<organism evidence="2 3">
    <name type="scientific">Terracoccus luteus</name>
    <dbReference type="NCBI Taxonomy" id="53356"/>
    <lineage>
        <taxon>Bacteria</taxon>
        <taxon>Bacillati</taxon>
        <taxon>Actinomycetota</taxon>
        <taxon>Actinomycetes</taxon>
        <taxon>Micrococcales</taxon>
        <taxon>Intrasporangiaceae</taxon>
        <taxon>Terracoccus</taxon>
    </lineage>
</organism>
<keyword evidence="1" id="KW-0812">Transmembrane</keyword>
<evidence type="ECO:0000313" key="3">
    <source>
        <dbReference type="Proteomes" id="UP000278440"/>
    </source>
</evidence>
<keyword evidence="1" id="KW-0472">Membrane</keyword>
<dbReference type="OrthoDB" id="2014935at2"/>
<sequence length="533" mass="52125">MTEAAGVGTLVRLGARVDRVLVPVCALGLAVLVAGSARATLALYPGPDGANRALAALGPTLDNPALLSFYGPLSGTGLGALATFKTVLLGAVLLAVLAQVVVRRHTRAEEEAGRLELVAAGRVGRTAPLVAALVLGTATVLMTAALGAAGAAVTGLEPAGSLALGAAWATAGLVWVGLTAVAAQLCTTARATTALSLGALAVAFAARAVGDAVPGASWLTWLSPLGWSEHVAPFGADRWGPLALGVVSWAVLGIMALRLQQGRDLGAGLVTPAPGPATGALRSPLQLTLRLARGPVALWGVAFVLLGLLVAGLASSVGAFVDSPETARLLAELGGSQGSLVDTFYATELGVAAAAAAALGVSLVLRAPAEEASGRAELLLAGTGARSRWLAGQVAVALAAPLLVLTLLGVAAGVVDALRTGDGTAAVARLVAAAVATVPAAWVCVGAAVLVVGAAPRAAGAAWAVLVAAVVVGTFGAALGLQDAVVALSPFGHLPHLPGGTAGVVGTLALVVVTTGLVAIGLLAGRRRDLRTG</sequence>
<name>A0A495Y0J7_9MICO</name>
<proteinExistence type="predicted"/>
<keyword evidence="1" id="KW-1133">Transmembrane helix</keyword>
<accession>A0A495Y0J7</accession>
<feature type="transmembrane region" description="Helical" evidence="1">
    <location>
        <begin position="195"/>
        <end position="219"/>
    </location>
</feature>
<dbReference type="AlphaFoldDB" id="A0A495Y0J7"/>
<feature type="transmembrane region" description="Helical" evidence="1">
    <location>
        <begin position="159"/>
        <end position="183"/>
    </location>
</feature>
<feature type="transmembrane region" description="Helical" evidence="1">
    <location>
        <begin position="296"/>
        <end position="321"/>
    </location>
</feature>
<feature type="transmembrane region" description="Helical" evidence="1">
    <location>
        <begin position="129"/>
        <end position="153"/>
    </location>
</feature>
<keyword evidence="3" id="KW-1185">Reference proteome</keyword>
<gene>
    <name evidence="2" type="ORF">DFJ68_1726</name>
</gene>
<feature type="transmembrane region" description="Helical" evidence="1">
    <location>
        <begin position="78"/>
        <end position="102"/>
    </location>
</feature>
<feature type="transmembrane region" description="Helical" evidence="1">
    <location>
        <begin position="349"/>
        <end position="369"/>
    </location>
</feature>
<comment type="caution">
    <text evidence="2">The sequence shown here is derived from an EMBL/GenBank/DDBJ whole genome shotgun (WGS) entry which is preliminary data.</text>
</comment>
<evidence type="ECO:0000313" key="2">
    <source>
        <dbReference type="EMBL" id="RKT78283.1"/>
    </source>
</evidence>
<feature type="transmembrane region" description="Helical" evidence="1">
    <location>
        <begin position="501"/>
        <end position="524"/>
    </location>
</feature>
<evidence type="ECO:0000256" key="1">
    <source>
        <dbReference type="SAM" id="Phobius"/>
    </source>
</evidence>
<reference evidence="2 3" key="1">
    <citation type="submission" date="2018-10" db="EMBL/GenBank/DDBJ databases">
        <title>Sequencing the genomes of 1000 actinobacteria strains.</title>
        <authorList>
            <person name="Klenk H.-P."/>
        </authorList>
    </citation>
    <scope>NUCLEOTIDE SEQUENCE [LARGE SCALE GENOMIC DNA]</scope>
    <source>
        <strain evidence="2 3">DSM 44267</strain>
    </source>
</reference>
<protein>
    <submittedName>
        <fullName evidence="2">ABC-2 type transport system permease protein</fullName>
    </submittedName>
</protein>
<feature type="transmembrane region" description="Helical" evidence="1">
    <location>
        <begin position="20"/>
        <end position="44"/>
    </location>
</feature>
<dbReference type="RefSeq" id="WP_121032394.1">
    <property type="nucleotide sequence ID" value="NZ_RBXT01000001.1"/>
</dbReference>
<feature type="transmembrane region" description="Helical" evidence="1">
    <location>
        <begin position="427"/>
        <end position="454"/>
    </location>
</feature>
<feature type="transmembrane region" description="Helical" evidence="1">
    <location>
        <begin position="461"/>
        <end position="481"/>
    </location>
</feature>
<dbReference type="Proteomes" id="UP000278440">
    <property type="component" value="Unassembled WGS sequence"/>
</dbReference>